<sequence length="51" mass="6332">MKRDQIFSNRSLLLPFIYESLSIKKEVIEIDEFDRGEREIYCLEYYLKFHL</sequence>
<dbReference type="EMBL" id="CP012029">
    <property type="protein sequence ID" value="ALO25998.1"/>
    <property type="molecule type" value="Genomic_DNA"/>
</dbReference>
<accession>A0A0S2IQQ6</accession>
<evidence type="ECO:0000313" key="2">
    <source>
        <dbReference type="Proteomes" id="UP000058857"/>
    </source>
</evidence>
<dbReference type="PATRIC" id="fig|280505.15.peg.1677"/>
<gene>
    <name evidence="1" type="ORF">LBBP_01711</name>
</gene>
<protein>
    <submittedName>
        <fullName evidence="1">3-dehydroquinate synthase</fullName>
    </submittedName>
</protein>
<name>A0A0S2IQQ6_LEPBO</name>
<evidence type="ECO:0000313" key="1">
    <source>
        <dbReference type="EMBL" id="ALO25998.1"/>
    </source>
</evidence>
<dbReference type="Proteomes" id="UP000058857">
    <property type="component" value="Chromosome 1"/>
</dbReference>
<dbReference type="AlphaFoldDB" id="A0A0S2IQQ6"/>
<reference evidence="1 2" key="1">
    <citation type="journal article" date="2015" name="PLoS Negl. Trop. Dis.">
        <title>Distribution of Plasmids in Distinct Leptospira Pathogenic Species.</title>
        <authorList>
            <person name="Wang Y."/>
            <person name="Zhuang X."/>
            <person name="Zhong Y."/>
            <person name="Zhang C."/>
            <person name="Zhang Y."/>
            <person name="Zeng L."/>
            <person name="Zhu Y."/>
            <person name="He P."/>
            <person name="Dong K."/>
            <person name="Pal U."/>
            <person name="Guo X."/>
            <person name="Qin J."/>
        </authorList>
    </citation>
    <scope>NUCLEOTIDE SEQUENCE [LARGE SCALE GENOMIC DNA]</scope>
    <source>
        <strain evidence="1 2">56604</strain>
    </source>
</reference>
<proteinExistence type="predicted"/>
<organism evidence="1">
    <name type="scientific">Leptospira borgpetersenii serovar Ballum</name>
    <dbReference type="NCBI Taxonomy" id="280505"/>
    <lineage>
        <taxon>Bacteria</taxon>
        <taxon>Pseudomonadati</taxon>
        <taxon>Spirochaetota</taxon>
        <taxon>Spirochaetia</taxon>
        <taxon>Leptospirales</taxon>
        <taxon>Leptospiraceae</taxon>
        <taxon>Leptospira</taxon>
    </lineage>
</organism>